<protein>
    <submittedName>
        <fullName evidence="1">Uncharacterized protein</fullName>
    </submittedName>
</protein>
<organism evidence="1 2">
    <name type="scientific">Rhizopus microsporus ATCC 52813</name>
    <dbReference type="NCBI Taxonomy" id="1340429"/>
    <lineage>
        <taxon>Eukaryota</taxon>
        <taxon>Fungi</taxon>
        <taxon>Fungi incertae sedis</taxon>
        <taxon>Mucoromycota</taxon>
        <taxon>Mucoromycotina</taxon>
        <taxon>Mucoromycetes</taxon>
        <taxon>Mucorales</taxon>
        <taxon>Mucorineae</taxon>
        <taxon>Rhizopodaceae</taxon>
        <taxon>Rhizopus</taxon>
    </lineage>
</organism>
<dbReference type="AlphaFoldDB" id="A0A2G4SWJ8"/>
<evidence type="ECO:0000313" key="2">
    <source>
        <dbReference type="Proteomes" id="UP000242254"/>
    </source>
</evidence>
<proteinExistence type="predicted"/>
<dbReference type="Proteomes" id="UP000242254">
    <property type="component" value="Unassembled WGS sequence"/>
</dbReference>
<dbReference type="EMBL" id="KZ303848">
    <property type="protein sequence ID" value="PHZ13163.1"/>
    <property type="molecule type" value="Genomic_DNA"/>
</dbReference>
<gene>
    <name evidence="1" type="ORF">RHIMIDRAFT_237183</name>
</gene>
<dbReference type="GeneID" id="35439700"/>
<keyword evidence="2" id="KW-1185">Reference proteome</keyword>
<reference evidence="1 2" key="1">
    <citation type="journal article" date="2016" name="Proc. Natl. Acad. Sci. U.S.A.">
        <title>Lipid metabolic changes in an early divergent fungus govern the establishment of a mutualistic symbiosis with endobacteria.</title>
        <authorList>
            <person name="Lastovetsky O.A."/>
            <person name="Gaspar M.L."/>
            <person name="Mondo S.J."/>
            <person name="LaButti K.M."/>
            <person name="Sandor L."/>
            <person name="Grigoriev I.V."/>
            <person name="Henry S.A."/>
            <person name="Pawlowska T.E."/>
        </authorList>
    </citation>
    <scope>NUCLEOTIDE SEQUENCE [LARGE SCALE GENOMIC DNA]</scope>
    <source>
        <strain evidence="1 2">ATCC 52813</strain>
    </source>
</reference>
<dbReference type="RefSeq" id="XP_023466871.1">
    <property type="nucleotide sequence ID" value="XM_023608710.1"/>
</dbReference>
<evidence type="ECO:0000313" key="1">
    <source>
        <dbReference type="EMBL" id="PHZ13163.1"/>
    </source>
</evidence>
<sequence length="143" mass="16414">MNIVKKTTVKLDDIHIVGYNINSKYFHKKKWPFKFDKSMLTAFIQLEDEEIRLMDMDSPMGYVTRIRRLNEIPYPSSSDDYITCMIPLLQLAALGKVIMEDTLHIIHHTPRSLTVSNYPSARPVLPSCFLPSSLASSSKKPKN</sequence>
<accession>A0A2G4SWJ8</accession>
<name>A0A2G4SWJ8_RHIZD</name>